<keyword evidence="11" id="KW-0812">Transmembrane</keyword>
<comment type="subunit">
    <text evidence="6">NDH is composed of at least 16 different subunits, 5 of which are encoded in the nucleus.</text>
</comment>
<reference evidence="25" key="1">
    <citation type="submission" date="2022-02" db="EMBL/GenBank/DDBJ databases">
        <authorList>
            <person name="Henning P.M."/>
            <person name="McCubbin A.G."/>
            <person name="Shore J.S."/>
        </authorList>
    </citation>
    <scope>NUCLEOTIDE SEQUENCE</scope>
    <source>
        <strain evidence="25">F60SS</strain>
        <tissue evidence="25">Leaves</tissue>
    </source>
</reference>
<comment type="subcellular location">
    <subcellularLocation>
        <location evidence="3">Plastid</location>
        <location evidence="3">Chloroplast thylakoid membrane</location>
        <topology evidence="3">Multi-pass membrane protein</topology>
    </subcellularLocation>
</comment>
<dbReference type="GO" id="GO:0009535">
    <property type="term" value="C:chloroplast thylakoid membrane"/>
    <property type="evidence" value="ECO:0007669"/>
    <property type="project" value="UniProtKB-SubCell"/>
</dbReference>
<comment type="catalytic activity">
    <reaction evidence="22">
        <text>a plastoquinone + NADPH + (n+1) H(+)(in) = a plastoquinol + NADP(+) + n H(+)(out)</text>
        <dbReference type="Rhea" id="RHEA:42612"/>
        <dbReference type="Rhea" id="RHEA-COMP:9561"/>
        <dbReference type="Rhea" id="RHEA-COMP:9562"/>
        <dbReference type="ChEBI" id="CHEBI:15378"/>
        <dbReference type="ChEBI" id="CHEBI:17757"/>
        <dbReference type="ChEBI" id="CHEBI:57783"/>
        <dbReference type="ChEBI" id="CHEBI:58349"/>
        <dbReference type="ChEBI" id="CHEBI:62192"/>
    </reaction>
</comment>
<proteinExistence type="inferred from homology"/>
<sequence length="171" mass="20047">MIYDWSYNRGCIDTFYALSLNENIIKGLVKLTLFFYRRIIDGITNTIGLLSFFLGESIKYVGGGRISSYLLVYFLGSGYDRFDRKEGTVSIFRWGFPRKNRRILLQFLMKNIQAIRIEVKKGIYARHFLYIELKGLGTIPLTRTTENLTPQKNEQKAVELAYFLRVRIEVF</sequence>
<dbReference type="Gene3D" id="1.20.5.2700">
    <property type="match status" value="1"/>
</dbReference>
<feature type="domain" description="NADH:ubiquinone/plastoquinone oxidoreductase chloroplast chain 5 C-terminal" evidence="24">
    <location>
        <begin position="1"/>
        <end position="35"/>
    </location>
</feature>
<gene>
    <name evidence="25" type="ORF">Tsubulata_051331</name>
</gene>
<organism evidence="25 26">
    <name type="scientific">Turnera subulata</name>
    <dbReference type="NCBI Taxonomy" id="218843"/>
    <lineage>
        <taxon>Eukaryota</taxon>
        <taxon>Viridiplantae</taxon>
        <taxon>Streptophyta</taxon>
        <taxon>Embryophyta</taxon>
        <taxon>Tracheophyta</taxon>
        <taxon>Spermatophyta</taxon>
        <taxon>Magnoliopsida</taxon>
        <taxon>eudicotyledons</taxon>
        <taxon>Gunneridae</taxon>
        <taxon>Pentapetalae</taxon>
        <taxon>rosids</taxon>
        <taxon>fabids</taxon>
        <taxon>Malpighiales</taxon>
        <taxon>Passifloraceae</taxon>
        <taxon>Turnera</taxon>
    </lineage>
</organism>
<evidence type="ECO:0000313" key="26">
    <source>
        <dbReference type="Proteomes" id="UP001141552"/>
    </source>
</evidence>
<dbReference type="InterPro" id="IPR002128">
    <property type="entry name" value="NADH_UbQ_OxRdtase_chlpt_su5_C"/>
</dbReference>
<evidence type="ECO:0000256" key="11">
    <source>
        <dbReference type="ARBA" id="ARBA00022692"/>
    </source>
</evidence>
<keyword evidence="19" id="KW-0472">Membrane</keyword>
<evidence type="ECO:0000256" key="2">
    <source>
        <dbReference type="ARBA" id="ARBA00004059"/>
    </source>
</evidence>
<comment type="similarity">
    <text evidence="5">Belongs to the complex I subunit 5 family.</text>
</comment>
<dbReference type="Pfam" id="PF01010">
    <property type="entry name" value="Proton_antipo_C"/>
    <property type="match status" value="1"/>
</dbReference>
<evidence type="ECO:0000256" key="23">
    <source>
        <dbReference type="ARBA" id="ARBA00048026"/>
    </source>
</evidence>
<evidence type="ECO:0000256" key="5">
    <source>
        <dbReference type="ARBA" id="ARBA00008200"/>
    </source>
</evidence>
<dbReference type="OrthoDB" id="827895at2759"/>
<evidence type="ECO:0000256" key="12">
    <source>
        <dbReference type="ARBA" id="ARBA00022719"/>
    </source>
</evidence>
<comment type="function">
    <text evidence="2">NDH shuttles electrons from NAD(P)H:plastoquinone, via FMN and iron-sulfur (Fe-S) centers, to quinones in the photosynthetic chain and possibly in a chloroplast respiratory chain. The immediate electron acceptor for the enzyme in this species is believed to be plastoquinone. Couples the redox reaction to proton translocation, and thus conserves the redox energy in a proton gradient.</text>
</comment>
<evidence type="ECO:0000259" key="24">
    <source>
        <dbReference type="Pfam" id="PF01010"/>
    </source>
</evidence>
<accession>A0A9Q0JL74</accession>
<comment type="function">
    <text evidence="1">Seems to be required for the assembly of the photosystem I complex.</text>
</comment>
<evidence type="ECO:0000256" key="6">
    <source>
        <dbReference type="ARBA" id="ARBA00011199"/>
    </source>
</evidence>
<evidence type="ECO:0000256" key="18">
    <source>
        <dbReference type="ARBA" id="ARBA00023078"/>
    </source>
</evidence>
<reference evidence="25" key="2">
    <citation type="journal article" date="2023" name="Plants (Basel)">
        <title>Annotation of the Turnera subulata (Passifloraceae) Draft Genome Reveals the S-Locus Evolved after the Divergence of Turneroideae from Passifloroideae in a Stepwise Manner.</title>
        <authorList>
            <person name="Henning P.M."/>
            <person name="Roalson E.H."/>
            <person name="Mir W."/>
            <person name="McCubbin A.G."/>
            <person name="Shore J.S."/>
        </authorList>
    </citation>
    <scope>NUCLEOTIDE SEQUENCE</scope>
    <source>
        <strain evidence="25">F60SS</strain>
    </source>
</reference>
<keyword evidence="9" id="KW-0150">Chloroplast</keyword>
<keyword evidence="16" id="KW-1133">Transmembrane helix</keyword>
<dbReference type="InterPro" id="IPR003359">
    <property type="entry name" value="PSI_Ycf4_assembly"/>
</dbReference>
<keyword evidence="17" id="KW-0520">NAD</keyword>
<comment type="caution">
    <text evidence="25">The sequence shown here is derived from an EMBL/GenBank/DDBJ whole genome shotgun (WGS) entry which is preliminary data.</text>
</comment>
<evidence type="ECO:0000256" key="8">
    <source>
        <dbReference type="ARBA" id="ARBA00018648"/>
    </source>
</evidence>
<evidence type="ECO:0000256" key="15">
    <source>
        <dbReference type="ARBA" id="ARBA00022967"/>
    </source>
</evidence>
<evidence type="ECO:0000256" key="4">
    <source>
        <dbReference type="ARBA" id="ARBA00008198"/>
    </source>
</evidence>
<dbReference type="Pfam" id="PF02392">
    <property type="entry name" value="Ycf4"/>
    <property type="match status" value="1"/>
</dbReference>
<name>A0A9Q0JL74_9ROSI</name>
<evidence type="ECO:0000256" key="22">
    <source>
        <dbReference type="ARBA" id="ARBA00047726"/>
    </source>
</evidence>
<evidence type="ECO:0000256" key="20">
    <source>
        <dbReference type="ARBA" id="ARBA00029876"/>
    </source>
</evidence>
<evidence type="ECO:0000256" key="3">
    <source>
        <dbReference type="ARBA" id="ARBA00004454"/>
    </source>
</evidence>
<evidence type="ECO:0000256" key="16">
    <source>
        <dbReference type="ARBA" id="ARBA00022989"/>
    </source>
</evidence>
<keyword evidence="10" id="KW-0602">Photosynthesis</keyword>
<dbReference type="GO" id="GO:0015979">
    <property type="term" value="P:photosynthesis"/>
    <property type="evidence" value="ECO:0007669"/>
    <property type="project" value="UniProtKB-KW"/>
</dbReference>
<evidence type="ECO:0000256" key="21">
    <source>
        <dbReference type="ARBA" id="ARBA00031649"/>
    </source>
</evidence>
<evidence type="ECO:0000256" key="17">
    <source>
        <dbReference type="ARBA" id="ARBA00023027"/>
    </source>
</evidence>
<keyword evidence="13" id="KW-0521">NADP</keyword>
<evidence type="ECO:0000256" key="19">
    <source>
        <dbReference type="ARBA" id="ARBA00023136"/>
    </source>
</evidence>
<evidence type="ECO:0000256" key="10">
    <source>
        <dbReference type="ARBA" id="ARBA00022531"/>
    </source>
</evidence>
<evidence type="ECO:0000256" key="9">
    <source>
        <dbReference type="ARBA" id="ARBA00022528"/>
    </source>
</evidence>
<keyword evidence="9" id="KW-0934">Plastid</keyword>
<dbReference type="EMBL" id="JAKUCV010001857">
    <property type="protein sequence ID" value="KAJ4844815.1"/>
    <property type="molecule type" value="Genomic_DNA"/>
</dbReference>
<keyword evidence="12" id="KW-0874">Quinone</keyword>
<evidence type="ECO:0000256" key="14">
    <source>
        <dbReference type="ARBA" id="ARBA00022957"/>
    </source>
</evidence>
<keyword evidence="14" id="KW-0618">Plastoquinone</keyword>
<comment type="catalytic activity">
    <reaction evidence="23">
        <text>a plastoquinone + NADH + (n+1) H(+)(in) = a plastoquinol + NAD(+) + n H(+)(out)</text>
        <dbReference type="Rhea" id="RHEA:42608"/>
        <dbReference type="Rhea" id="RHEA-COMP:9561"/>
        <dbReference type="Rhea" id="RHEA-COMP:9562"/>
        <dbReference type="ChEBI" id="CHEBI:15378"/>
        <dbReference type="ChEBI" id="CHEBI:17757"/>
        <dbReference type="ChEBI" id="CHEBI:57540"/>
        <dbReference type="ChEBI" id="CHEBI:57945"/>
        <dbReference type="ChEBI" id="CHEBI:62192"/>
    </reaction>
</comment>
<keyword evidence="18" id="KW-0793">Thylakoid</keyword>
<evidence type="ECO:0000256" key="7">
    <source>
        <dbReference type="ARBA" id="ARBA00015395"/>
    </source>
</evidence>
<comment type="similarity">
    <text evidence="4">Belongs to the Ycf4 family.</text>
</comment>
<evidence type="ECO:0000313" key="25">
    <source>
        <dbReference type="EMBL" id="KAJ4844815.1"/>
    </source>
</evidence>
<keyword evidence="26" id="KW-1185">Reference proteome</keyword>
<keyword evidence="15" id="KW-1278">Translocase</keyword>
<dbReference type="GO" id="GO:0009522">
    <property type="term" value="C:photosystem I"/>
    <property type="evidence" value="ECO:0007669"/>
    <property type="project" value="InterPro"/>
</dbReference>
<dbReference type="Proteomes" id="UP001141552">
    <property type="component" value="Unassembled WGS sequence"/>
</dbReference>
<protein>
    <recommendedName>
        <fullName evidence="8">NAD(P)H-quinone oxidoreductase subunit 5, chloroplastic</fullName>
    </recommendedName>
    <alternativeName>
        <fullName evidence="21">NAD(P)H dehydrogenase subunit 5</fullName>
    </alternativeName>
    <alternativeName>
        <fullName evidence="20">NADH-plastoquinone oxidoreductase subunit 5</fullName>
    </alternativeName>
    <alternativeName>
        <fullName evidence="7">Photosystem I assembly protein Ycf4</fullName>
    </alternativeName>
</protein>
<evidence type="ECO:0000256" key="1">
    <source>
        <dbReference type="ARBA" id="ARBA00002862"/>
    </source>
</evidence>
<evidence type="ECO:0000256" key="13">
    <source>
        <dbReference type="ARBA" id="ARBA00022857"/>
    </source>
</evidence>
<dbReference type="GO" id="GO:0048038">
    <property type="term" value="F:quinone binding"/>
    <property type="evidence" value="ECO:0007669"/>
    <property type="project" value="UniProtKB-KW"/>
</dbReference>
<dbReference type="AlphaFoldDB" id="A0A9Q0JL74"/>